<feature type="transmembrane region" description="Helical" evidence="1">
    <location>
        <begin position="284"/>
        <end position="303"/>
    </location>
</feature>
<keyword evidence="1" id="KW-1133">Transmembrane helix</keyword>
<reference evidence="4" key="1">
    <citation type="submission" date="2019-12" db="UniProtKB">
        <authorList>
            <consortium name="WormBaseParasite"/>
        </authorList>
    </citation>
    <scope>IDENTIFICATION</scope>
</reference>
<evidence type="ECO:0000259" key="2">
    <source>
        <dbReference type="SMART" id="SM01126"/>
    </source>
</evidence>
<organism evidence="3 4">
    <name type="scientific">Trichuris muris</name>
    <name type="common">Mouse whipworm</name>
    <dbReference type="NCBI Taxonomy" id="70415"/>
    <lineage>
        <taxon>Eukaryota</taxon>
        <taxon>Metazoa</taxon>
        <taxon>Ecdysozoa</taxon>
        <taxon>Nematoda</taxon>
        <taxon>Enoplea</taxon>
        <taxon>Dorylaimia</taxon>
        <taxon>Trichinellida</taxon>
        <taxon>Trichuridae</taxon>
        <taxon>Trichuris</taxon>
    </lineage>
</organism>
<proteinExistence type="predicted"/>
<dbReference type="WBParaSite" id="TMUE_2000010580.1">
    <property type="protein sequence ID" value="TMUE_2000010580.1"/>
    <property type="gene ID" value="WBGene00289061"/>
</dbReference>
<dbReference type="Proteomes" id="UP000046395">
    <property type="component" value="Unassembled WGS sequence"/>
</dbReference>
<keyword evidence="1" id="KW-0812">Transmembrane</keyword>
<accession>A0A5S6QTP1</accession>
<sequence length="304" mass="34540">MNHKAAVEWNLAMREVVADTFMTNRVTVGGLTVQVDETVYSKRKYNRGRSYPQQWVFGGVCLQTGDCFMIPAPDRSSATLISAIWQNVAPGSTSDEWQVYDSLPQYDYTHQRAVESSWAQLKRSNKAGCGTHRSIMDSYLWEFMWRRRLQPGSEKQPNKNFSYCLSCAGSESANTTYGGLETYLKEKGLHLPEFHAHCRESRPAETSGRRSVPIYYCPSGACVKIKGVFQDQTFIVRECWDRLWNQPLRHGWEGCTYFDAMMDTDAHICVCQSNDMCNSGSYCFRSLAMFAPGIFALLNAVLLP</sequence>
<feature type="domain" description="ISXO2-like transposase" evidence="2">
    <location>
        <begin position="27"/>
        <end position="148"/>
    </location>
</feature>
<dbReference type="PANTHER" id="PTHR47163:SF2">
    <property type="entry name" value="SI:DKEY-17M8.2"/>
    <property type="match status" value="1"/>
</dbReference>
<dbReference type="SMART" id="SM01126">
    <property type="entry name" value="DDE_Tnp_IS1595"/>
    <property type="match status" value="1"/>
</dbReference>
<dbReference type="InterPro" id="IPR053164">
    <property type="entry name" value="IS1016-like_transposase"/>
</dbReference>
<evidence type="ECO:0000256" key="1">
    <source>
        <dbReference type="SAM" id="Phobius"/>
    </source>
</evidence>
<dbReference type="InterPro" id="IPR024445">
    <property type="entry name" value="Tnp_ISXO2-like"/>
</dbReference>
<dbReference type="PANTHER" id="PTHR47163">
    <property type="entry name" value="DDE_TNP_IS1595 DOMAIN-CONTAINING PROTEIN"/>
    <property type="match status" value="1"/>
</dbReference>
<evidence type="ECO:0000313" key="3">
    <source>
        <dbReference type="Proteomes" id="UP000046395"/>
    </source>
</evidence>
<name>A0A5S6QTP1_TRIMR</name>
<protein>
    <submittedName>
        <fullName evidence="4">DDE_Tnp_IS1595 domain-containing protein</fullName>
    </submittedName>
</protein>
<evidence type="ECO:0000313" key="4">
    <source>
        <dbReference type="WBParaSite" id="TMUE_2000010580.1"/>
    </source>
</evidence>
<keyword evidence="1" id="KW-0472">Membrane</keyword>
<dbReference type="AlphaFoldDB" id="A0A5S6QTP1"/>
<keyword evidence="3" id="KW-1185">Reference proteome</keyword>